<dbReference type="RefSeq" id="WP_106145425.1">
    <property type="nucleotide sequence ID" value="NZ_PVYX01000002.1"/>
</dbReference>
<dbReference type="Pfam" id="PF02838">
    <property type="entry name" value="Glyco_hydro_20b"/>
    <property type="match status" value="1"/>
</dbReference>
<evidence type="ECO:0000313" key="10">
    <source>
        <dbReference type="Proteomes" id="UP000237640"/>
    </source>
</evidence>
<dbReference type="CDD" id="cd06568">
    <property type="entry name" value="GH20_SpHex_like"/>
    <property type="match status" value="1"/>
</dbReference>
<dbReference type="InterPro" id="IPR029018">
    <property type="entry name" value="Hex-like_dom2"/>
</dbReference>
<keyword evidence="5" id="KW-0326">Glycosidase</keyword>
<dbReference type="PIRSF" id="PIRSF001093">
    <property type="entry name" value="B-hxosamndse_ab_euk"/>
    <property type="match status" value="1"/>
</dbReference>
<dbReference type="EMBL" id="PVYX01000002">
    <property type="protein sequence ID" value="PRX54114.1"/>
    <property type="molecule type" value="Genomic_DNA"/>
</dbReference>
<evidence type="ECO:0000256" key="3">
    <source>
        <dbReference type="ARBA" id="ARBA00012663"/>
    </source>
</evidence>
<dbReference type="InterPro" id="IPR025705">
    <property type="entry name" value="Beta_hexosaminidase_sua/sub"/>
</dbReference>
<keyword evidence="4" id="KW-0378">Hydrolase</keyword>
<reference evidence="9 10" key="1">
    <citation type="submission" date="2018-03" db="EMBL/GenBank/DDBJ databases">
        <title>Genomic Encyclopedia of Archaeal and Bacterial Type Strains, Phase II (KMG-II): from individual species to whole genera.</title>
        <authorList>
            <person name="Goeker M."/>
        </authorList>
    </citation>
    <scope>NUCLEOTIDE SEQUENCE [LARGE SCALE GENOMIC DNA]</scope>
    <source>
        <strain evidence="9 10">DSM 25027</strain>
    </source>
</reference>
<evidence type="ECO:0000256" key="2">
    <source>
        <dbReference type="ARBA" id="ARBA00006285"/>
    </source>
</evidence>
<feature type="domain" description="Glycoside hydrolase family 20 catalytic" evidence="7">
    <location>
        <begin position="180"/>
        <end position="492"/>
    </location>
</feature>
<dbReference type="PANTHER" id="PTHR22600:SF57">
    <property type="entry name" value="BETA-N-ACETYLHEXOSAMINIDASE"/>
    <property type="match status" value="1"/>
</dbReference>
<gene>
    <name evidence="9" type="ORF">CLV81_2510</name>
</gene>
<dbReference type="Pfam" id="PF00728">
    <property type="entry name" value="Glyco_hydro_20"/>
    <property type="match status" value="1"/>
</dbReference>
<dbReference type="PRINTS" id="PR00738">
    <property type="entry name" value="GLHYDRLASE20"/>
</dbReference>
<keyword evidence="10" id="KW-1185">Reference proteome</keyword>
<dbReference type="SUPFAM" id="SSF51445">
    <property type="entry name" value="(Trans)glycosidases"/>
    <property type="match status" value="1"/>
</dbReference>
<accession>A0A2T0M9D0</accession>
<comment type="caution">
    <text evidence="9">The sequence shown here is derived from an EMBL/GenBank/DDBJ whole genome shotgun (WGS) entry which is preliminary data.</text>
</comment>
<sequence length="527" mass="59768">MKPYFYPLLIFLLLVFCSSCEKQKEKINFPKTDLGQSALIPKPLNIQASYNAFGLGKNTVIYTDKQDTLYSKVGQFLSKKIQFRTTLSLPLNASTEPENQDAPENSIFILESKNTALSASESYELEIKQDSILIQAPTPEAAFRGVQTLLQLIPEKSNDTLTNSSLWVIPAGKITDRPTFGYRGTMLDVARHFFTVEEVKKYIDLIAYYKLNVLHLHLTDDQGWRIEVKSWPKLTEIGGKTEVGGEAGGFYTQSDYQEIVEYAAERFITIIPEIDMPGHTNAASLSYPFLDGTGKPLKSYTGTRVGFSSFNTRKDTVYSFLDDVIRELAAITPGPYIHIGGDESFVTKKKDYKYFVERVEGIVQKHGKNMIGWDEIVEADISPKTIAQHWRTEENALKAAEKGNKVILSPAKKAYLDMKYDSLSKHGLDWAGHITVDSAYIWNPSTFVKDLPTESILGIEAPLWSETISNSSEMEYLAFPRVIGYAELGWSTPENRNWEDYKTRLARQLHFLEKNNVNFYRSPLIEW</sequence>
<evidence type="ECO:0000259" key="7">
    <source>
        <dbReference type="Pfam" id="PF00728"/>
    </source>
</evidence>
<dbReference type="GO" id="GO:0016020">
    <property type="term" value="C:membrane"/>
    <property type="evidence" value="ECO:0007669"/>
    <property type="project" value="TreeGrafter"/>
</dbReference>
<dbReference type="AlphaFoldDB" id="A0A2T0M9D0"/>
<protein>
    <recommendedName>
        <fullName evidence="3">beta-N-acetylhexosaminidase</fullName>
        <ecNumber evidence="3">3.2.1.52</ecNumber>
    </recommendedName>
</protein>
<dbReference type="PANTHER" id="PTHR22600">
    <property type="entry name" value="BETA-HEXOSAMINIDASE"/>
    <property type="match status" value="1"/>
</dbReference>
<organism evidence="9 10">
    <name type="scientific">Flagellimonas meridianipacifica</name>
    <dbReference type="NCBI Taxonomy" id="1080225"/>
    <lineage>
        <taxon>Bacteria</taxon>
        <taxon>Pseudomonadati</taxon>
        <taxon>Bacteroidota</taxon>
        <taxon>Flavobacteriia</taxon>
        <taxon>Flavobacteriales</taxon>
        <taxon>Flavobacteriaceae</taxon>
        <taxon>Flagellimonas</taxon>
    </lineage>
</organism>
<evidence type="ECO:0000313" key="9">
    <source>
        <dbReference type="EMBL" id="PRX54114.1"/>
    </source>
</evidence>
<dbReference type="Proteomes" id="UP000237640">
    <property type="component" value="Unassembled WGS sequence"/>
</dbReference>
<proteinExistence type="inferred from homology"/>
<dbReference type="InterPro" id="IPR015882">
    <property type="entry name" value="HEX_bac_N"/>
</dbReference>
<evidence type="ECO:0000256" key="6">
    <source>
        <dbReference type="PIRSR" id="PIRSR625705-1"/>
    </source>
</evidence>
<dbReference type="EC" id="3.2.1.52" evidence="3"/>
<dbReference type="GO" id="GO:0030203">
    <property type="term" value="P:glycosaminoglycan metabolic process"/>
    <property type="evidence" value="ECO:0007669"/>
    <property type="project" value="TreeGrafter"/>
</dbReference>
<comment type="catalytic activity">
    <reaction evidence="1">
        <text>Hydrolysis of terminal non-reducing N-acetyl-D-hexosamine residues in N-acetyl-beta-D-hexosaminides.</text>
        <dbReference type="EC" id="3.2.1.52"/>
    </reaction>
</comment>
<dbReference type="GO" id="GO:0004563">
    <property type="term" value="F:beta-N-acetylhexosaminidase activity"/>
    <property type="evidence" value="ECO:0007669"/>
    <property type="project" value="UniProtKB-EC"/>
</dbReference>
<feature type="active site" description="Proton donor" evidence="6">
    <location>
        <position position="343"/>
    </location>
</feature>
<evidence type="ECO:0000256" key="4">
    <source>
        <dbReference type="ARBA" id="ARBA00022801"/>
    </source>
</evidence>
<dbReference type="SUPFAM" id="SSF55545">
    <property type="entry name" value="beta-N-acetylhexosaminidase-like domain"/>
    <property type="match status" value="1"/>
</dbReference>
<dbReference type="Gene3D" id="3.20.20.80">
    <property type="entry name" value="Glycosidases"/>
    <property type="match status" value="1"/>
</dbReference>
<dbReference type="OrthoDB" id="9763537at2"/>
<dbReference type="GO" id="GO:0005975">
    <property type="term" value="P:carbohydrate metabolic process"/>
    <property type="evidence" value="ECO:0007669"/>
    <property type="project" value="InterPro"/>
</dbReference>
<evidence type="ECO:0000259" key="8">
    <source>
        <dbReference type="Pfam" id="PF02838"/>
    </source>
</evidence>
<evidence type="ECO:0000256" key="1">
    <source>
        <dbReference type="ARBA" id="ARBA00001231"/>
    </source>
</evidence>
<dbReference type="Gene3D" id="3.30.379.10">
    <property type="entry name" value="Chitobiase/beta-hexosaminidase domain 2-like"/>
    <property type="match status" value="1"/>
</dbReference>
<dbReference type="InterPro" id="IPR015883">
    <property type="entry name" value="Glyco_hydro_20_cat"/>
</dbReference>
<dbReference type="InterPro" id="IPR017853">
    <property type="entry name" value="GH"/>
</dbReference>
<evidence type="ECO:0000256" key="5">
    <source>
        <dbReference type="ARBA" id="ARBA00023295"/>
    </source>
</evidence>
<name>A0A2T0M9D0_9FLAO</name>
<comment type="similarity">
    <text evidence="2">Belongs to the glycosyl hydrolase 20 family.</text>
</comment>
<feature type="domain" description="Beta-hexosaminidase bacterial type N-terminal" evidence="8">
    <location>
        <begin position="37"/>
        <end position="176"/>
    </location>
</feature>